<dbReference type="GO" id="GO:0045892">
    <property type="term" value="P:negative regulation of DNA-templated transcription"/>
    <property type="evidence" value="ECO:0007669"/>
    <property type="project" value="InterPro"/>
</dbReference>
<keyword evidence="6" id="KW-1185">Reference proteome</keyword>
<keyword evidence="4" id="KW-0804">Transcription</keyword>
<dbReference type="GO" id="GO:0003677">
    <property type="term" value="F:DNA binding"/>
    <property type="evidence" value="ECO:0007669"/>
    <property type="project" value="UniProtKB-KW"/>
</dbReference>
<dbReference type="InterPro" id="IPR036390">
    <property type="entry name" value="WH_DNA-bd_sf"/>
</dbReference>
<dbReference type="InterPro" id="IPR005650">
    <property type="entry name" value="BlaI_family"/>
</dbReference>
<dbReference type="AlphaFoldDB" id="A0A9X2FDM1"/>
<dbReference type="Proteomes" id="UP001155241">
    <property type="component" value="Unassembled WGS sequence"/>
</dbReference>
<dbReference type="Gene3D" id="1.10.10.10">
    <property type="entry name" value="Winged helix-like DNA-binding domain superfamily/Winged helix DNA-binding domain"/>
    <property type="match status" value="1"/>
</dbReference>
<name>A0A9X2FDM1_9BACT</name>
<evidence type="ECO:0000256" key="3">
    <source>
        <dbReference type="ARBA" id="ARBA00023125"/>
    </source>
</evidence>
<reference evidence="5" key="1">
    <citation type="submission" date="2022-06" db="EMBL/GenBank/DDBJ databases">
        <title>Aeoliella straminimaris, a novel planctomycete from sediments.</title>
        <authorList>
            <person name="Vitorino I.R."/>
            <person name="Lage O.M."/>
        </authorList>
    </citation>
    <scope>NUCLEOTIDE SEQUENCE</scope>
    <source>
        <strain evidence="5">ICT_H6.2</strain>
    </source>
</reference>
<dbReference type="Pfam" id="PF03965">
    <property type="entry name" value="Penicillinase_R"/>
    <property type="match status" value="1"/>
</dbReference>
<keyword evidence="2" id="KW-0805">Transcription regulation</keyword>
<dbReference type="RefSeq" id="WP_252852042.1">
    <property type="nucleotide sequence ID" value="NZ_JAMXLR010000026.1"/>
</dbReference>
<sequence length="129" mass="14486">MAKTEVNTSDLGRRERQIMDAVHRLGEASVSEVRDEIPAPPSYSSVRTMVRLLESKGLLTHRQCGKRYVYRATQSRDQASRSALRHLLETFFKGSATEAVAAILDAESVGEDELKRIESIVRKARQEGK</sequence>
<comment type="similarity">
    <text evidence="1">Belongs to the BlaI transcriptional regulatory family.</text>
</comment>
<dbReference type="EMBL" id="JAMXLR010000026">
    <property type="protein sequence ID" value="MCO6043941.1"/>
    <property type="molecule type" value="Genomic_DNA"/>
</dbReference>
<comment type="caution">
    <text evidence="5">The sequence shown here is derived from an EMBL/GenBank/DDBJ whole genome shotgun (WGS) entry which is preliminary data.</text>
</comment>
<protein>
    <submittedName>
        <fullName evidence="5">BlaI/MecI/CopY family transcriptional regulator</fullName>
    </submittedName>
</protein>
<evidence type="ECO:0000256" key="1">
    <source>
        <dbReference type="ARBA" id="ARBA00011046"/>
    </source>
</evidence>
<evidence type="ECO:0000313" key="5">
    <source>
        <dbReference type="EMBL" id="MCO6043941.1"/>
    </source>
</evidence>
<evidence type="ECO:0000256" key="2">
    <source>
        <dbReference type="ARBA" id="ARBA00023015"/>
    </source>
</evidence>
<evidence type="ECO:0000313" key="6">
    <source>
        <dbReference type="Proteomes" id="UP001155241"/>
    </source>
</evidence>
<evidence type="ECO:0000256" key="4">
    <source>
        <dbReference type="ARBA" id="ARBA00023163"/>
    </source>
</evidence>
<organism evidence="5 6">
    <name type="scientific">Aeoliella straminimaris</name>
    <dbReference type="NCBI Taxonomy" id="2954799"/>
    <lineage>
        <taxon>Bacteria</taxon>
        <taxon>Pseudomonadati</taxon>
        <taxon>Planctomycetota</taxon>
        <taxon>Planctomycetia</taxon>
        <taxon>Pirellulales</taxon>
        <taxon>Lacipirellulaceae</taxon>
        <taxon>Aeoliella</taxon>
    </lineage>
</organism>
<keyword evidence="3" id="KW-0238">DNA-binding</keyword>
<accession>A0A9X2FDM1</accession>
<gene>
    <name evidence="5" type="ORF">NG895_08480</name>
</gene>
<dbReference type="PIRSF" id="PIRSF019455">
    <property type="entry name" value="CopR_AtkY"/>
    <property type="match status" value="1"/>
</dbReference>
<proteinExistence type="inferred from homology"/>
<dbReference type="InterPro" id="IPR036388">
    <property type="entry name" value="WH-like_DNA-bd_sf"/>
</dbReference>
<dbReference type="SUPFAM" id="SSF46785">
    <property type="entry name" value="Winged helix' DNA-binding domain"/>
    <property type="match status" value="1"/>
</dbReference>